<protein>
    <submittedName>
        <fullName evidence="2">Uncharacterized protein</fullName>
    </submittedName>
</protein>
<dbReference type="EMBL" id="JACGWJ010000019">
    <property type="protein sequence ID" value="KAL0346035.1"/>
    <property type="molecule type" value="Genomic_DNA"/>
</dbReference>
<evidence type="ECO:0000313" key="2">
    <source>
        <dbReference type="EMBL" id="KAL0346035.1"/>
    </source>
</evidence>
<accession>A0AAW2NQA4</accession>
<feature type="region of interest" description="Disordered" evidence="1">
    <location>
        <begin position="105"/>
        <end position="132"/>
    </location>
</feature>
<name>A0AAW2NQA4_SESRA</name>
<reference evidence="2" key="1">
    <citation type="submission" date="2020-06" db="EMBL/GenBank/DDBJ databases">
        <authorList>
            <person name="Li T."/>
            <person name="Hu X."/>
            <person name="Zhang T."/>
            <person name="Song X."/>
            <person name="Zhang H."/>
            <person name="Dai N."/>
            <person name="Sheng W."/>
            <person name="Hou X."/>
            <person name="Wei L."/>
        </authorList>
    </citation>
    <scope>NUCLEOTIDE SEQUENCE</scope>
    <source>
        <strain evidence="2">G02</strain>
        <tissue evidence="2">Leaf</tissue>
    </source>
</reference>
<comment type="caution">
    <text evidence="2">The sequence shown here is derived from an EMBL/GenBank/DDBJ whole genome shotgun (WGS) entry which is preliminary data.</text>
</comment>
<feature type="region of interest" description="Disordered" evidence="1">
    <location>
        <begin position="1"/>
        <end position="50"/>
    </location>
</feature>
<reference evidence="2" key="2">
    <citation type="journal article" date="2024" name="Plant">
        <title>Genomic evolution and insights into agronomic trait innovations of Sesamum species.</title>
        <authorList>
            <person name="Miao H."/>
            <person name="Wang L."/>
            <person name="Qu L."/>
            <person name="Liu H."/>
            <person name="Sun Y."/>
            <person name="Le M."/>
            <person name="Wang Q."/>
            <person name="Wei S."/>
            <person name="Zheng Y."/>
            <person name="Lin W."/>
            <person name="Duan Y."/>
            <person name="Cao H."/>
            <person name="Xiong S."/>
            <person name="Wang X."/>
            <person name="Wei L."/>
            <person name="Li C."/>
            <person name="Ma Q."/>
            <person name="Ju M."/>
            <person name="Zhao R."/>
            <person name="Li G."/>
            <person name="Mu C."/>
            <person name="Tian Q."/>
            <person name="Mei H."/>
            <person name="Zhang T."/>
            <person name="Gao T."/>
            <person name="Zhang H."/>
        </authorList>
    </citation>
    <scope>NUCLEOTIDE SEQUENCE</scope>
    <source>
        <strain evidence="2">G02</strain>
    </source>
</reference>
<proteinExistence type="predicted"/>
<dbReference type="AlphaFoldDB" id="A0AAW2NQA4"/>
<feature type="compositionally biased region" description="Low complexity" evidence="1">
    <location>
        <begin position="37"/>
        <end position="50"/>
    </location>
</feature>
<dbReference type="PANTHER" id="PTHR34130">
    <property type="entry name" value="OS08G0243800 PROTEIN"/>
    <property type="match status" value="1"/>
</dbReference>
<sequence>MGDTNMKEEEEADQEDETLSLCDFPLNSGDDPDKTKIINNNNTRRSSSEPSDFFEFFSDFTSEMSHAEDIIFCGKLLPTAHHHPRRPRILKSLSEHDAADHFSRRYRQYSSSELNPTRPDGVASTRLQRGGRPKFRRRCSSALLVKPEPLDIHRSLSKSSAKSDGSSKVAPKPRWFVLMFGPLRLQQEMDLRDMKNRQVRRNPGSMFPGMDGGGGIPAGRRSSWGHDLLRVLSCKNHASVAVTASIGLVPHF</sequence>
<gene>
    <name evidence="2" type="ORF">Sradi_4434800</name>
</gene>
<organism evidence="2">
    <name type="scientific">Sesamum radiatum</name>
    <name type="common">Black benniseed</name>
    <dbReference type="NCBI Taxonomy" id="300843"/>
    <lineage>
        <taxon>Eukaryota</taxon>
        <taxon>Viridiplantae</taxon>
        <taxon>Streptophyta</taxon>
        <taxon>Embryophyta</taxon>
        <taxon>Tracheophyta</taxon>
        <taxon>Spermatophyta</taxon>
        <taxon>Magnoliopsida</taxon>
        <taxon>eudicotyledons</taxon>
        <taxon>Gunneridae</taxon>
        <taxon>Pentapetalae</taxon>
        <taxon>asterids</taxon>
        <taxon>lamiids</taxon>
        <taxon>Lamiales</taxon>
        <taxon>Pedaliaceae</taxon>
        <taxon>Sesamum</taxon>
    </lineage>
</organism>
<evidence type="ECO:0000256" key="1">
    <source>
        <dbReference type="SAM" id="MobiDB-lite"/>
    </source>
</evidence>
<dbReference type="PANTHER" id="PTHR34130:SF14">
    <property type="match status" value="1"/>
</dbReference>
<feature type="compositionally biased region" description="Acidic residues" evidence="1">
    <location>
        <begin position="8"/>
        <end position="18"/>
    </location>
</feature>
<feature type="region of interest" description="Disordered" evidence="1">
    <location>
        <begin position="199"/>
        <end position="218"/>
    </location>
</feature>